<dbReference type="GO" id="GO:0048731">
    <property type="term" value="P:system development"/>
    <property type="evidence" value="ECO:0007669"/>
    <property type="project" value="UniProtKB-ARBA"/>
</dbReference>
<organism evidence="13">
    <name type="scientific">Lepeophtheirus salmonis</name>
    <name type="common">Salmon louse</name>
    <name type="synonym">Caligus salmonis</name>
    <dbReference type="NCBI Taxonomy" id="72036"/>
    <lineage>
        <taxon>Eukaryota</taxon>
        <taxon>Metazoa</taxon>
        <taxon>Ecdysozoa</taxon>
        <taxon>Arthropoda</taxon>
        <taxon>Crustacea</taxon>
        <taxon>Multicrustacea</taxon>
        <taxon>Hexanauplia</taxon>
        <taxon>Copepoda</taxon>
        <taxon>Siphonostomatoida</taxon>
        <taxon>Caligidae</taxon>
        <taxon>Lepeophtheirus</taxon>
    </lineage>
</organism>
<dbReference type="GO" id="GO:0000146">
    <property type="term" value="F:microfilament motor activity"/>
    <property type="evidence" value="ECO:0007669"/>
    <property type="project" value="TreeGrafter"/>
</dbReference>
<dbReference type="PROSITE" id="PS51456">
    <property type="entry name" value="MYOSIN_MOTOR"/>
    <property type="match status" value="1"/>
</dbReference>
<proteinExistence type="inferred from homology"/>
<dbReference type="InterPro" id="IPR027417">
    <property type="entry name" value="P-loop_NTPase"/>
</dbReference>
<dbReference type="FunFam" id="1.20.58.530:FF:000001">
    <property type="entry name" value="Myosin heavy chain"/>
    <property type="match status" value="1"/>
</dbReference>
<dbReference type="Gene3D" id="1.20.120.720">
    <property type="entry name" value="Myosin VI head, motor domain, U50 subdomain"/>
    <property type="match status" value="1"/>
</dbReference>
<dbReference type="FunFam" id="1.20.5.370:FF:000009">
    <property type="entry name" value="Myosin heavy chain, isoform G"/>
    <property type="match status" value="1"/>
</dbReference>
<dbReference type="PROSITE" id="PS51844">
    <property type="entry name" value="SH3_LIKE"/>
    <property type="match status" value="1"/>
</dbReference>
<dbReference type="SMART" id="SM00242">
    <property type="entry name" value="MYSc"/>
    <property type="match status" value="1"/>
</dbReference>
<feature type="region of interest" description="Disordered" evidence="10">
    <location>
        <begin position="1901"/>
        <end position="1928"/>
    </location>
</feature>
<dbReference type="GO" id="GO:0030017">
    <property type="term" value="C:sarcomere"/>
    <property type="evidence" value="ECO:0007669"/>
    <property type="project" value="UniProtKB-ARBA"/>
</dbReference>
<feature type="coiled-coil region" evidence="9">
    <location>
        <begin position="1686"/>
        <end position="1755"/>
    </location>
</feature>
<evidence type="ECO:0000256" key="4">
    <source>
        <dbReference type="ARBA" id="ARBA00023054"/>
    </source>
</evidence>
<dbReference type="InterPro" id="IPR004009">
    <property type="entry name" value="SH3_Myosin"/>
</dbReference>
<dbReference type="PROSITE" id="PS50096">
    <property type="entry name" value="IQ"/>
    <property type="match status" value="1"/>
</dbReference>
<evidence type="ECO:0000259" key="11">
    <source>
        <dbReference type="PROSITE" id="PS51456"/>
    </source>
</evidence>
<dbReference type="Gene3D" id="1.10.10.820">
    <property type="match status" value="1"/>
</dbReference>
<dbReference type="EMBL" id="HACA01019360">
    <property type="protein sequence ID" value="CDW36721.1"/>
    <property type="molecule type" value="Transcribed_RNA"/>
</dbReference>
<dbReference type="SUPFAM" id="SSF50084">
    <property type="entry name" value="Myosin S1 fragment, N-terminal domain"/>
    <property type="match status" value="1"/>
</dbReference>
<feature type="compositionally biased region" description="Basic and acidic residues" evidence="10">
    <location>
        <begin position="860"/>
        <end position="873"/>
    </location>
</feature>
<dbReference type="Gene3D" id="3.40.850.10">
    <property type="entry name" value="Kinesin motor domain"/>
    <property type="match status" value="1"/>
</dbReference>
<feature type="binding site" evidence="8">
    <location>
        <begin position="182"/>
        <end position="189"/>
    </location>
    <ligand>
        <name>ATP</name>
        <dbReference type="ChEBI" id="CHEBI:30616"/>
    </ligand>
</feature>
<evidence type="ECO:0000256" key="5">
    <source>
        <dbReference type="ARBA" id="ARBA00023123"/>
    </source>
</evidence>
<dbReference type="InterPro" id="IPR001609">
    <property type="entry name" value="Myosin_head_motor_dom-like"/>
</dbReference>
<dbReference type="FunFam" id="1.20.120.720:FF:000001">
    <property type="entry name" value="Myosin heavy chain, muscle"/>
    <property type="match status" value="1"/>
</dbReference>
<reference evidence="13" key="1">
    <citation type="submission" date="2014-05" db="EMBL/GenBank/DDBJ databases">
        <authorList>
            <person name="Chronopoulou M."/>
        </authorList>
    </citation>
    <scope>NUCLEOTIDE SEQUENCE</scope>
    <source>
        <tissue evidence="13">Whole organism</tissue>
    </source>
</reference>
<dbReference type="GO" id="GO:0051015">
    <property type="term" value="F:actin filament binding"/>
    <property type="evidence" value="ECO:0007669"/>
    <property type="project" value="InterPro"/>
</dbReference>
<dbReference type="FunFam" id="3.40.850.10:FF:000101">
    <property type="entry name" value="Slow myosin heavy chain 2"/>
    <property type="match status" value="1"/>
</dbReference>
<accession>A0A0K2UG79</accession>
<dbReference type="Gene3D" id="1.20.58.530">
    <property type="match status" value="1"/>
</dbReference>
<feature type="coiled-coil region" evidence="9">
    <location>
        <begin position="1165"/>
        <end position="1196"/>
    </location>
</feature>
<comment type="similarity">
    <text evidence="1 8">Belongs to the TRAFAC class myosin-kinesin ATPase superfamily. Myosin family.</text>
</comment>
<dbReference type="Gene3D" id="1.20.5.340">
    <property type="match status" value="3"/>
</dbReference>
<dbReference type="InterPro" id="IPR014751">
    <property type="entry name" value="XRCC4-like_C"/>
</dbReference>
<sequence length="1928" mass="220714">MPGNVKRGGTGEPDPDPTPFLFISYEEKQKDLAKAYDPKRSCWVPIKEGGFDQGVIESTEGDKVTVKVGEDKRIIKKDQVQQVNPPKFERCEDMSNLTYLNDASVLHNLKARYLSKLIYTYSGLFCVAINPYKRFPIYTETAIKLYINKRRNEIPPHIFAIADGGYQSMLTHQKNQSILITGESGAGKTENTKKVIGYFACVGATGKSLDGKASLEDQVVQTNPVLEAFGNAKTVRNDNSSRFGKFIRIHFNQAGKLSGADMEVYLLEKSRITFQQPLERSYHIFYNLMSDAIPNLKKMCLLSNNIKDYHYVSQGKVNVESIDDKEDMQFADEAFDILGFSKEEKQNVYRCTATVMHMGEMKFKQRSSKDDQAVSEENNPTAYNVASLLGIDEDILCDNLVQPKIKVGSEWVTKGQNVSQAYNAVAGIARAIFEKQFRHLVAKCNETLVDPSMRRITFIGVLDIAGFEIFDYNGFEQLCINFCNEKLQQFFNHHMFVLEQEEYVREGIEWAMVDFGMDLQKCIDMFEKPMGVLSILEEESLFPKATDKTFEEKLFANHMGKSPTFQKPKPGGPDKDAHFAVVHYAGTVSYNLTNWLEKNKDPLNDTVIDQIKNGSNKLIVEVFRSHPGQSGDDSGDSRSGKKKKGGGKTVSSFYKEQLIHLMTTLHATEPHFIRCIVPNTHKQAGVIDAGLVMHQLTCNGVLEGIRICRKGFPNRMIYEEFKNRYNIMAAKMMAKAKTDKSAAKCLFDLVGLEQEKYRLGHTKVFFRAGVLGTMEELRDDKVSEILSWLQSTARGSMSRVTFRKMQAQKMALYCVQRSIRNFMIGKTWLWWQLWLAIKPNLRSSKFAEIKATLEAKTKEAESQISGVKKDRQQAESANETLRSETQELEDNLSKGNSLVRDMEMKVKRIEAQKKELDKQVNEVAKRLQEEEETCNAINNVIRKLDSDSKRLKDDSRSMDAKIQQCEEDRETKDSQIRSLKEELIHQEDLVNKLMKEKKMSAENRQKTEEDLQIAEDRTNHLNRLKVKLEQNLDEIEDSVEREKKAKLDIEKTRRKIEGDLRCSQDSVAELDRAKNEINHAVQMKEKELSALAAKIEDEQSLGNKLQKQMQELSSRLSELEEELEVERSLRTKSEKGRQILSRELADLGEKLEESGNATSTQIELNRKRELELAKLKEELDNSALQHESALASLRQKHNGIISDLGDQIDQVNKGKAKVEQQKNVLIMEMNDTRALVEDLSQEKSNIDRQNKMLNAEISDGSQRVDDLQNSLSESDMSRKKLNLEKSDLEKQTEDAENQLQMLKKLKTSLNTQLEDIRRLADAEARERATLLGKFRNLESDLENIRERIENENEAKGEIQKQMSRALAETQVWKTKFTTEAVARIEDLDNAKSKIIARIEEAEECIDGLQNKVATTEKLKTRYQMDLEDLQVECERVNALVAVGEKKLTTFDKVVNEWRMKCDDLSTELDASQKDCRSHSSELFRLRAAWDETVEQLDTVKRENKNLADEIKDLLDQLGEGGRSIHELDKQRRRLQIEKEELQSALEEAESALEQEENRVIRLQMEVAQAKQEIERRLSEKEEEFDNTRKNYQRAIDSMQASLDGEIKAKQEALRIKRKLEEDINEMEMALDHSNKANAEAMKQIKRHAAHLLEVETCVEEECRAIADIQDQIGSSERKGNVLAAELDESKMLLETAERAKRSAELEVSESRDAINELTNTNSIMGNQKRKKESELKALQQELDDFIIQVKNSEEKARKAITDAGRLADELRCEQEHGFASDKSCKSLGAQCSELQNRLDCVESAALKHGRKIISKLEERLRSLENEYGFTQSKTSETHKNFIRTDRNIKEMQFNMDENKKNIEKMGELLDKLQGKIRVYKKQIEDAEEIAALNLAKYRKAQQQLEEAEERSQQAENHMGRYRGSSVGF</sequence>
<evidence type="ECO:0000259" key="12">
    <source>
        <dbReference type="PROSITE" id="PS51844"/>
    </source>
</evidence>
<evidence type="ECO:0000256" key="2">
    <source>
        <dbReference type="ARBA" id="ARBA00022741"/>
    </source>
</evidence>
<feature type="domain" description="Myosin N-terminal SH3-like" evidence="12">
    <location>
        <begin position="37"/>
        <end position="85"/>
    </location>
</feature>
<dbReference type="OrthoDB" id="6108017at2759"/>
<dbReference type="GO" id="GO:0016459">
    <property type="term" value="C:myosin complex"/>
    <property type="evidence" value="ECO:0007669"/>
    <property type="project" value="UniProtKB-KW"/>
</dbReference>
<dbReference type="GO" id="GO:0005524">
    <property type="term" value="F:ATP binding"/>
    <property type="evidence" value="ECO:0007669"/>
    <property type="project" value="UniProtKB-UniRule"/>
</dbReference>
<dbReference type="InterPro" id="IPR008989">
    <property type="entry name" value="Myosin_S1_N"/>
</dbReference>
<dbReference type="CDD" id="cd01377">
    <property type="entry name" value="MYSc_class_II"/>
    <property type="match status" value="1"/>
</dbReference>
<dbReference type="InterPro" id="IPR036961">
    <property type="entry name" value="Kinesin_motor_dom_sf"/>
</dbReference>
<name>A0A0K2UG79_LEPSM</name>
<keyword evidence="5 8" id="KW-0518">Myosin</keyword>
<dbReference type="PANTHER" id="PTHR13140:SF857">
    <property type="entry name" value="MYOSIN-11"/>
    <property type="match status" value="1"/>
</dbReference>
<dbReference type="GO" id="GO:0060972">
    <property type="term" value="P:left/right pattern formation"/>
    <property type="evidence" value="ECO:0007669"/>
    <property type="project" value="UniProtKB-ARBA"/>
</dbReference>
<feature type="non-terminal residue" evidence="13">
    <location>
        <position position="1928"/>
    </location>
</feature>
<dbReference type="Pfam" id="PF01576">
    <property type="entry name" value="Myosin_tail_1"/>
    <property type="match status" value="1"/>
</dbReference>
<feature type="region of interest" description="Disordered" evidence="10">
    <location>
        <begin position="860"/>
        <end position="895"/>
    </location>
</feature>
<keyword evidence="4 9" id="KW-0175">Coiled coil</keyword>
<feature type="region of interest" description="Disordered" evidence="10">
    <location>
        <begin position="948"/>
        <end position="974"/>
    </location>
</feature>
<dbReference type="InterPro" id="IPR002928">
    <property type="entry name" value="Myosin_tail"/>
</dbReference>
<evidence type="ECO:0000256" key="8">
    <source>
        <dbReference type="PROSITE-ProRule" id="PRU00782"/>
    </source>
</evidence>
<protein>
    <submittedName>
        <fullName evidence="13">Myosin heavy chain 1 [Tribolium castaneum]</fullName>
    </submittedName>
</protein>
<dbReference type="SUPFAM" id="SSF90257">
    <property type="entry name" value="Myosin rod fragments"/>
    <property type="match status" value="5"/>
</dbReference>
<dbReference type="GO" id="GO:0006936">
    <property type="term" value="P:muscle contraction"/>
    <property type="evidence" value="ECO:0007669"/>
    <property type="project" value="UniProtKB-ARBA"/>
</dbReference>
<dbReference type="GO" id="GO:0031033">
    <property type="term" value="P:myosin filament organization"/>
    <property type="evidence" value="ECO:0007669"/>
    <property type="project" value="UniProtKB-ARBA"/>
</dbReference>
<dbReference type="FunFam" id="1.10.10.820:FF:000001">
    <property type="entry name" value="Myosin heavy chain"/>
    <property type="match status" value="1"/>
</dbReference>
<gene>
    <name evidence="13" type="primary">Mhc1</name>
</gene>
<dbReference type="PRINTS" id="PR00193">
    <property type="entry name" value="MYOSINHEAVY"/>
</dbReference>
<dbReference type="GO" id="GO:0045214">
    <property type="term" value="P:sarcomere organization"/>
    <property type="evidence" value="ECO:0007669"/>
    <property type="project" value="UniProtKB-ARBA"/>
</dbReference>
<evidence type="ECO:0000256" key="7">
    <source>
        <dbReference type="ARBA" id="ARBA00023203"/>
    </source>
</evidence>
<dbReference type="SUPFAM" id="SSF52540">
    <property type="entry name" value="P-loop containing nucleoside triphosphate hydrolases"/>
    <property type="match status" value="1"/>
</dbReference>
<feature type="compositionally biased region" description="Basic and acidic residues" evidence="10">
    <location>
        <begin position="1275"/>
        <end position="1293"/>
    </location>
</feature>
<keyword evidence="7 8" id="KW-0009">Actin-binding</keyword>
<dbReference type="Pfam" id="PF02736">
    <property type="entry name" value="Myosin_N"/>
    <property type="match status" value="1"/>
</dbReference>
<keyword evidence="2 8" id="KW-0547">Nucleotide-binding</keyword>
<evidence type="ECO:0000256" key="9">
    <source>
        <dbReference type="SAM" id="Coils"/>
    </source>
</evidence>
<evidence type="ECO:0000256" key="6">
    <source>
        <dbReference type="ARBA" id="ARBA00023175"/>
    </source>
</evidence>
<feature type="region of interest" description="Actin-binding" evidence="8">
    <location>
        <begin position="658"/>
        <end position="680"/>
    </location>
</feature>
<dbReference type="GO" id="GO:0042802">
    <property type="term" value="F:identical protein binding"/>
    <property type="evidence" value="ECO:0007669"/>
    <property type="project" value="UniProtKB-ARBA"/>
</dbReference>
<dbReference type="PANTHER" id="PTHR13140">
    <property type="entry name" value="MYOSIN"/>
    <property type="match status" value="1"/>
</dbReference>
<feature type="region of interest" description="Disordered" evidence="10">
    <location>
        <begin position="1258"/>
        <end position="1293"/>
    </location>
</feature>
<evidence type="ECO:0000313" key="13">
    <source>
        <dbReference type="EMBL" id="CDW36721.1"/>
    </source>
</evidence>
<feature type="domain" description="Myosin motor" evidence="11">
    <location>
        <begin position="89"/>
        <end position="779"/>
    </location>
</feature>
<dbReference type="Gene3D" id="2.30.30.360">
    <property type="entry name" value="Myosin S1 fragment, N-terminal"/>
    <property type="match status" value="1"/>
</dbReference>
<dbReference type="Gene3D" id="1.20.5.4820">
    <property type="match status" value="1"/>
</dbReference>
<dbReference type="GO" id="GO:0016020">
    <property type="term" value="C:membrane"/>
    <property type="evidence" value="ECO:0007669"/>
    <property type="project" value="TreeGrafter"/>
</dbReference>
<evidence type="ECO:0000256" key="3">
    <source>
        <dbReference type="ARBA" id="ARBA00022840"/>
    </source>
</evidence>
<dbReference type="Pfam" id="PF00063">
    <property type="entry name" value="Myosin_head"/>
    <property type="match status" value="1"/>
</dbReference>
<evidence type="ECO:0000256" key="10">
    <source>
        <dbReference type="SAM" id="MobiDB-lite"/>
    </source>
</evidence>
<evidence type="ECO:0000256" key="1">
    <source>
        <dbReference type="ARBA" id="ARBA00008314"/>
    </source>
</evidence>
<feature type="region of interest" description="Disordered" evidence="10">
    <location>
        <begin position="625"/>
        <end position="648"/>
    </location>
</feature>
<dbReference type="Gene3D" id="1.20.5.370">
    <property type="match status" value="4"/>
</dbReference>
<keyword evidence="6 8" id="KW-0505">Motor protein</keyword>
<dbReference type="GO" id="GO:0007015">
    <property type="term" value="P:actin filament organization"/>
    <property type="evidence" value="ECO:0007669"/>
    <property type="project" value="TreeGrafter"/>
</dbReference>
<keyword evidence="3 8" id="KW-0067">ATP-binding</keyword>
<dbReference type="FunFam" id="1.20.5.370:FF:000008">
    <property type="entry name" value="Myosin heavy chain"/>
    <property type="match status" value="1"/>
</dbReference>